<protein>
    <recommendedName>
        <fullName evidence="6 7">Large ribosomal subunit protein bL9</fullName>
    </recommendedName>
</protein>
<keyword evidence="3 7" id="KW-0694">RNA-binding</keyword>
<dbReference type="NCBIfam" id="TIGR00158">
    <property type="entry name" value="L9"/>
    <property type="match status" value="1"/>
</dbReference>
<dbReference type="STRING" id="1457154.CAPSK01_001259"/>
<reference evidence="9 10" key="1">
    <citation type="submission" date="2014-07" db="EMBL/GenBank/DDBJ databases">
        <title>Expanding our view of genomic diversity in Candidatus Accumulibacter clades.</title>
        <authorList>
            <person name="Skennerton C.T."/>
            <person name="Barr J.J."/>
            <person name="Slater F.R."/>
            <person name="Bond P.L."/>
            <person name="Tyson G.W."/>
        </authorList>
    </citation>
    <scope>NUCLEOTIDE SEQUENCE [LARGE SCALE GENOMIC DNA]</scope>
    <source>
        <strain evidence="10">SK-01</strain>
    </source>
</reference>
<evidence type="ECO:0000259" key="8">
    <source>
        <dbReference type="PROSITE" id="PS00651"/>
    </source>
</evidence>
<sequence>MQIILMEKVANLGNLGDLLKVKDGYARNFLIPKGKAKRATPAALKEFELKRVELENAAREKLAAAQAYAERLGGTVVRIARKAGVDGRLFGSVTNFDVADGLRALGFEIEKSAIRMPAGPLKVIGETPLEVALHGDVMATITVAVVVEQPKL</sequence>
<dbReference type="InterPro" id="IPR000244">
    <property type="entry name" value="Ribosomal_bL9"/>
</dbReference>
<dbReference type="InterPro" id="IPR009027">
    <property type="entry name" value="Ribosomal_bL9/RNase_H1_N"/>
</dbReference>
<dbReference type="SUPFAM" id="SSF55653">
    <property type="entry name" value="Ribosomal protein L9 C-domain"/>
    <property type="match status" value="1"/>
</dbReference>
<evidence type="ECO:0000256" key="1">
    <source>
        <dbReference type="ARBA" id="ARBA00010605"/>
    </source>
</evidence>
<accession>A0A084Y2X4</accession>
<comment type="function">
    <text evidence="7">Binds to the 23S rRNA.</text>
</comment>
<dbReference type="InterPro" id="IPR036935">
    <property type="entry name" value="Ribosomal_bL9_N_sf"/>
</dbReference>
<dbReference type="PANTHER" id="PTHR21368">
    <property type="entry name" value="50S RIBOSOMAL PROTEIN L9"/>
    <property type="match status" value="1"/>
</dbReference>
<feature type="domain" description="Ribosomal protein L9" evidence="8">
    <location>
        <begin position="13"/>
        <end position="40"/>
    </location>
</feature>
<keyword evidence="2 7" id="KW-0699">rRNA-binding</keyword>
<dbReference type="Proteomes" id="UP000019812">
    <property type="component" value="Unassembled WGS sequence"/>
</dbReference>
<dbReference type="InterPro" id="IPR020070">
    <property type="entry name" value="Ribosomal_bL9_N"/>
</dbReference>
<evidence type="ECO:0000256" key="4">
    <source>
        <dbReference type="ARBA" id="ARBA00022980"/>
    </source>
</evidence>
<name>A0A084Y2X4_9PROT</name>
<dbReference type="Gene3D" id="3.40.5.10">
    <property type="entry name" value="Ribosomal protein L9, N-terminal domain"/>
    <property type="match status" value="1"/>
</dbReference>
<evidence type="ECO:0000256" key="2">
    <source>
        <dbReference type="ARBA" id="ARBA00022730"/>
    </source>
</evidence>
<evidence type="ECO:0000256" key="5">
    <source>
        <dbReference type="ARBA" id="ARBA00023274"/>
    </source>
</evidence>
<organism evidence="9 10">
    <name type="scientific">Candidatus Accumulibacter vicinus</name>
    <dbReference type="NCBI Taxonomy" id="2954382"/>
    <lineage>
        <taxon>Bacteria</taxon>
        <taxon>Pseudomonadati</taxon>
        <taxon>Pseudomonadota</taxon>
        <taxon>Betaproteobacteria</taxon>
        <taxon>Candidatus Accumulibacter</taxon>
    </lineage>
</organism>
<evidence type="ECO:0000256" key="3">
    <source>
        <dbReference type="ARBA" id="ARBA00022884"/>
    </source>
</evidence>
<comment type="similarity">
    <text evidence="1 7">Belongs to the bacterial ribosomal protein bL9 family.</text>
</comment>
<dbReference type="Pfam" id="PF01281">
    <property type="entry name" value="Ribosomal_L9_N"/>
    <property type="match status" value="1"/>
</dbReference>
<dbReference type="PROSITE" id="PS00651">
    <property type="entry name" value="RIBOSOMAL_L9"/>
    <property type="match status" value="1"/>
</dbReference>
<evidence type="ECO:0000313" key="10">
    <source>
        <dbReference type="Proteomes" id="UP000019812"/>
    </source>
</evidence>
<dbReference type="GO" id="GO:0006412">
    <property type="term" value="P:translation"/>
    <property type="evidence" value="ECO:0007669"/>
    <property type="project" value="UniProtKB-UniRule"/>
</dbReference>
<dbReference type="Pfam" id="PF03948">
    <property type="entry name" value="Ribosomal_L9_C"/>
    <property type="match status" value="1"/>
</dbReference>
<dbReference type="InterPro" id="IPR020594">
    <property type="entry name" value="Ribosomal_bL9_bac/chp"/>
</dbReference>
<dbReference type="SUPFAM" id="SSF55658">
    <property type="entry name" value="L9 N-domain-like"/>
    <property type="match status" value="1"/>
</dbReference>
<evidence type="ECO:0000256" key="6">
    <source>
        <dbReference type="ARBA" id="ARBA00035292"/>
    </source>
</evidence>
<proteinExistence type="inferred from homology"/>
<dbReference type="RefSeq" id="WP_034923540.1">
    <property type="nucleotide sequence ID" value="NZ_JDSS02000018.1"/>
</dbReference>
<dbReference type="HAMAP" id="MF_00503">
    <property type="entry name" value="Ribosomal_bL9"/>
    <property type="match status" value="1"/>
</dbReference>
<gene>
    <name evidence="7 9" type="primary">rplI</name>
    <name evidence="9" type="ORF">CAPSK01_001259</name>
</gene>
<dbReference type="AlphaFoldDB" id="A0A084Y2X4"/>
<keyword evidence="4 7" id="KW-0689">Ribosomal protein</keyword>
<dbReference type="GO" id="GO:1990904">
    <property type="term" value="C:ribonucleoprotein complex"/>
    <property type="evidence" value="ECO:0007669"/>
    <property type="project" value="UniProtKB-KW"/>
</dbReference>
<comment type="caution">
    <text evidence="9">The sequence shown here is derived from an EMBL/GenBank/DDBJ whole genome shotgun (WGS) entry which is preliminary data.</text>
</comment>
<dbReference type="InterPro" id="IPR036791">
    <property type="entry name" value="Ribosomal_bL9_C_sf"/>
</dbReference>
<dbReference type="GO" id="GO:0003735">
    <property type="term" value="F:structural constituent of ribosome"/>
    <property type="evidence" value="ECO:0007669"/>
    <property type="project" value="InterPro"/>
</dbReference>
<dbReference type="InterPro" id="IPR020069">
    <property type="entry name" value="Ribosomal_bL9_C"/>
</dbReference>
<keyword evidence="5 7" id="KW-0687">Ribonucleoprotein</keyword>
<dbReference type="GO" id="GO:0019843">
    <property type="term" value="F:rRNA binding"/>
    <property type="evidence" value="ECO:0007669"/>
    <property type="project" value="UniProtKB-UniRule"/>
</dbReference>
<dbReference type="EMBL" id="JDSS02000018">
    <property type="protein sequence ID" value="KFB69068.1"/>
    <property type="molecule type" value="Genomic_DNA"/>
</dbReference>
<dbReference type="GO" id="GO:0005840">
    <property type="term" value="C:ribosome"/>
    <property type="evidence" value="ECO:0007669"/>
    <property type="project" value="UniProtKB-KW"/>
</dbReference>
<evidence type="ECO:0000313" key="9">
    <source>
        <dbReference type="EMBL" id="KFB69068.1"/>
    </source>
</evidence>
<dbReference type="Gene3D" id="3.10.430.100">
    <property type="entry name" value="Ribosomal protein L9, C-terminal domain"/>
    <property type="match status" value="1"/>
</dbReference>
<evidence type="ECO:0000256" key="7">
    <source>
        <dbReference type="HAMAP-Rule" id="MF_00503"/>
    </source>
</evidence>